<keyword evidence="3" id="KW-1185">Reference proteome</keyword>
<feature type="domain" description="DUF4097" evidence="1">
    <location>
        <begin position="20"/>
        <end position="207"/>
    </location>
</feature>
<reference evidence="2 3" key="1">
    <citation type="submission" date="2017-05" db="EMBL/GenBank/DDBJ databases">
        <title>Streptomyces alboflavus Genome sequencing and assembly.</title>
        <authorList>
            <person name="Wang Y."/>
            <person name="Du B."/>
            <person name="Ding Y."/>
            <person name="Liu H."/>
            <person name="Hou Q."/>
            <person name="Liu K."/>
            <person name="Wang C."/>
            <person name="Yao L."/>
        </authorList>
    </citation>
    <scope>NUCLEOTIDE SEQUENCE [LARGE SCALE GENOMIC DNA]</scope>
    <source>
        <strain evidence="2 3">MDJK44</strain>
    </source>
</reference>
<name>A0A1Z1WJX2_9ACTN</name>
<evidence type="ECO:0000259" key="1">
    <source>
        <dbReference type="Pfam" id="PF13349"/>
    </source>
</evidence>
<dbReference type="InterPro" id="IPR025164">
    <property type="entry name" value="Toastrack_DUF4097"/>
</dbReference>
<dbReference type="Pfam" id="PF13349">
    <property type="entry name" value="DUF4097"/>
    <property type="match status" value="1"/>
</dbReference>
<dbReference type="Proteomes" id="UP000195880">
    <property type="component" value="Chromosome"/>
</dbReference>
<dbReference type="EMBL" id="CP021748">
    <property type="protein sequence ID" value="ARX86698.1"/>
    <property type="molecule type" value="Genomic_DNA"/>
</dbReference>
<organism evidence="2 3">
    <name type="scientific">Streptomyces alboflavus</name>
    <dbReference type="NCBI Taxonomy" id="67267"/>
    <lineage>
        <taxon>Bacteria</taxon>
        <taxon>Bacillati</taxon>
        <taxon>Actinomycetota</taxon>
        <taxon>Actinomycetes</taxon>
        <taxon>Kitasatosporales</taxon>
        <taxon>Streptomycetaceae</taxon>
        <taxon>Streptomyces</taxon>
    </lineage>
</organism>
<dbReference type="RefSeq" id="WP_087885990.1">
    <property type="nucleotide sequence ID" value="NZ_CP021748.1"/>
</dbReference>
<sequence>MPTFDTAKPVYASVILEVGTVRITASDRADTVVDVRPSTESRPADVRAAERTLVEYANGRLLVKGPKERSLFGRGSSVDVEIALPEGSHIDVTTSVADFGAAGRVGECEVKTSAGDVRVEWAGSARLHTGHGQVVVDRAEGPVDVTTASGGVQLGEIGGAAVIKNSNGPTEVGEVVGDLRVQASNGTITVGRALSDVSIRTANGAVEVGEVVRGGVVLETGIGRIDIGVREGTAAWLDVRTKAGTVRQALGTSEGPGDSGETVQVRGRTGAGDIVIHRV</sequence>
<dbReference type="AlphaFoldDB" id="A0A1Z1WJX2"/>
<evidence type="ECO:0000313" key="3">
    <source>
        <dbReference type="Proteomes" id="UP000195880"/>
    </source>
</evidence>
<dbReference type="KEGG" id="salf:SMD44_06170"/>
<proteinExistence type="predicted"/>
<evidence type="ECO:0000313" key="2">
    <source>
        <dbReference type="EMBL" id="ARX86698.1"/>
    </source>
</evidence>
<dbReference type="STRING" id="67267.GCA_000716675_03240"/>
<protein>
    <recommendedName>
        <fullName evidence="1">DUF4097 domain-containing protein</fullName>
    </recommendedName>
</protein>
<accession>A0A1Z1WJX2</accession>
<dbReference type="OrthoDB" id="3252095at2"/>
<dbReference type="eggNOG" id="COG3595">
    <property type="taxonomic scope" value="Bacteria"/>
</dbReference>
<gene>
    <name evidence="2" type="ORF">SMD44_06170</name>
</gene>